<feature type="non-terminal residue" evidence="1">
    <location>
        <position position="391"/>
    </location>
</feature>
<dbReference type="Proteomes" id="UP001055072">
    <property type="component" value="Unassembled WGS sequence"/>
</dbReference>
<name>A0ACB8UIL2_9APHY</name>
<organism evidence="1 2">
    <name type="scientific">Irpex rosettiformis</name>
    <dbReference type="NCBI Taxonomy" id="378272"/>
    <lineage>
        <taxon>Eukaryota</taxon>
        <taxon>Fungi</taxon>
        <taxon>Dikarya</taxon>
        <taxon>Basidiomycota</taxon>
        <taxon>Agaricomycotina</taxon>
        <taxon>Agaricomycetes</taxon>
        <taxon>Polyporales</taxon>
        <taxon>Irpicaceae</taxon>
        <taxon>Irpex</taxon>
    </lineage>
</organism>
<sequence length="391" mass="43021">MSYSESEYDELAHFNDFFPDDKIELPPSIANFNFTQTYRETPPEGFTGTTVEWLETMLDGLDQEVAVLAELAQYTKMRANNAYKETVLAEDELYEATKQVEELERGLRETGGEECWRSYQLALARRGVGDGPEDVSPEPMEMETDSDEEPRMTSMEQIVPKEKKADKGEHVVAPPLSDDDTGNARRETGPQTESAHHEQTRSSRKVSPSVVQGPNTHPVSPALPTTSKKGRPSTPVVPKDHPPTVIASPASRSPATPPASSPQTSTPKRTDDTQAESSSTPVPEAAVVHGYKRSHEDDSLSDHSDDDNDSRSLHRKNDHSNKGSVGRGDRPVVKRMRFYEPSSSGNSSDDQKLEDASTDLNTKRVATTSALDDDSPQPQVIMKEEAVDVGV</sequence>
<keyword evidence="2" id="KW-1185">Reference proteome</keyword>
<comment type="caution">
    <text evidence="1">The sequence shown here is derived from an EMBL/GenBank/DDBJ whole genome shotgun (WGS) entry which is preliminary data.</text>
</comment>
<gene>
    <name evidence="1" type="ORF">BDY19DRAFT_911821</name>
</gene>
<reference evidence="1" key="1">
    <citation type="journal article" date="2021" name="Environ. Microbiol.">
        <title>Gene family expansions and transcriptome signatures uncover fungal adaptations to wood decay.</title>
        <authorList>
            <person name="Hage H."/>
            <person name="Miyauchi S."/>
            <person name="Viragh M."/>
            <person name="Drula E."/>
            <person name="Min B."/>
            <person name="Chaduli D."/>
            <person name="Navarro D."/>
            <person name="Favel A."/>
            <person name="Norest M."/>
            <person name="Lesage-Meessen L."/>
            <person name="Balint B."/>
            <person name="Merenyi Z."/>
            <person name="de Eugenio L."/>
            <person name="Morin E."/>
            <person name="Martinez A.T."/>
            <person name="Baldrian P."/>
            <person name="Stursova M."/>
            <person name="Martinez M.J."/>
            <person name="Novotny C."/>
            <person name="Magnuson J.K."/>
            <person name="Spatafora J.W."/>
            <person name="Maurice S."/>
            <person name="Pangilinan J."/>
            <person name="Andreopoulos W."/>
            <person name="LaButti K."/>
            <person name="Hundley H."/>
            <person name="Na H."/>
            <person name="Kuo A."/>
            <person name="Barry K."/>
            <person name="Lipzen A."/>
            <person name="Henrissat B."/>
            <person name="Riley R."/>
            <person name="Ahrendt S."/>
            <person name="Nagy L.G."/>
            <person name="Grigoriev I.V."/>
            <person name="Martin F."/>
            <person name="Rosso M.N."/>
        </authorList>
    </citation>
    <scope>NUCLEOTIDE SEQUENCE</scope>
    <source>
        <strain evidence="1">CBS 384.51</strain>
    </source>
</reference>
<proteinExistence type="predicted"/>
<accession>A0ACB8UIL2</accession>
<dbReference type="EMBL" id="MU274900">
    <property type="protein sequence ID" value="KAI0094212.1"/>
    <property type="molecule type" value="Genomic_DNA"/>
</dbReference>
<evidence type="ECO:0000313" key="2">
    <source>
        <dbReference type="Proteomes" id="UP001055072"/>
    </source>
</evidence>
<protein>
    <submittedName>
        <fullName evidence="1">Uncharacterized protein</fullName>
    </submittedName>
</protein>
<evidence type="ECO:0000313" key="1">
    <source>
        <dbReference type="EMBL" id="KAI0094212.1"/>
    </source>
</evidence>